<dbReference type="Proteomes" id="UP000321947">
    <property type="component" value="Unassembled WGS sequence"/>
</dbReference>
<organism evidence="2 4">
    <name type="scientific">Cucumis melo var. makuwa</name>
    <name type="common">Oriental melon</name>
    <dbReference type="NCBI Taxonomy" id="1194695"/>
    <lineage>
        <taxon>Eukaryota</taxon>
        <taxon>Viridiplantae</taxon>
        <taxon>Streptophyta</taxon>
        <taxon>Embryophyta</taxon>
        <taxon>Tracheophyta</taxon>
        <taxon>Spermatophyta</taxon>
        <taxon>Magnoliopsida</taxon>
        <taxon>eudicotyledons</taxon>
        <taxon>Gunneridae</taxon>
        <taxon>Pentapetalae</taxon>
        <taxon>rosids</taxon>
        <taxon>fabids</taxon>
        <taxon>Cucurbitales</taxon>
        <taxon>Cucurbitaceae</taxon>
        <taxon>Benincaseae</taxon>
        <taxon>Cucumis</taxon>
    </lineage>
</organism>
<evidence type="ECO:0000313" key="4">
    <source>
        <dbReference type="Proteomes" id="UP000321393"/>
    </source>
</evidence>
<evidence type="ECO:0000313" key="2">
    <source>
        <dbReference type="EMBL" id="KAA0035356.1"/>
    </source>
</evidence>
<name>A0A5A7SZJ2_CUCMM</name>
<feature type="compositionally biased region" description="Low complexity" evidence="1">
    <location>
        <begin position="52"/>
        <end position="72"/>
    </location>
</feature>
<feature type="region of interest" description="Disordered" evidence="1">
    <location>
        <begin position="20"/>
        <end position="72"/>
    </location>
</feature>
<dbReference type="Proteomes" id="UP000321393">
    <property type="component" value="Unassembled WGS sequence"/>
</dbReference>
<proteinExistence type="predicted"/>
<dbReference type="EMBL" id="SSTD01009331">
    <property type="protein sequence ID" value="TYK14282.1"/>
    <property type="molecule type" value="Genomic_DNA"/>
</dbReference>
<sequence length="72" mass="7683">MSNKWRKVKMALGNGMCLHLPQVAGDSTTSTTQSFSPLPPTSNCRQSTPTHSVSSPRVSKSGSRSSKVSLSF</sequence>
<protein>
    <submittedName>
        <fullName evidence="2">Uncharacterized protein</fullName>
    </submittedName>
</protein>
<comment type="caution">
    <text evidence="2">The sequence shown here is derived from an EMBL/GenBank/DDBJ whole genome shotgun (WGS) entry which is preliminary data.</text>
</comment>
<evidence type="ECO:0000313" key="5">
    <source>
        <dbReference type="Proteomes" id="UP000321947"/>
    </source>
</evidence>
<feature type="compositionally biased region" description="Polar residues" evidence="1">
    <location>
        <begin position="25"/>
        <end position="51"/>
    </location>
</feature>
<reference evidence="4 5" key="1">
    <citation type="submission" date="2019-08" db="EMBL/GenBank/DDBJ databases">
        <title>Draft genome sequences of two oriental melons (Cucumis melo L. var makuwa).</title>
        <authorList>
            <person name="Kwon S.-Y."/>
        </authorList>
    </citation>
    <scope>NUCLEOTIDE SEQUENCE [LARGE SCALE GENOMIC DNA]</scope>
    <source>
        <strain evidence="5">cv. Chang Bougi</strain>
        <strain evidence="4">cv. SW 3</strain>
        <tissue evidence="2">Leaf</tissue>
    </source>
</reference>
<dbReference type="AlphaFoldDB" id="A0A5A7SZJ2"/>
<dbReference type="EMBL" id="SSTE01020126">
    <property type="protein sequence ID" value="KAA0035356.1"/>
    <property type="molecule type" value="Genomic_DNA"/>
</dbReference>
<gene>
    <name evidence="3" type="ORF">E5676_scaffold84G00040</name>
    <name evidence="2" type="ORF">E6C27_scaffold228G001600</name>
</gene>
<evidence type="ECO:0000313" key="3">
    <source>
        <dbReference type="EMBL" id="TYK14282.1"/>
    </source>
</evidence>
<evidence type="ECO:0000256" key="1">
    <source>
        <dbReference type="SAM" id="MobiDB-lite"/>
    </source>
</evidence>
<accession>A0A5A7SZJ2</accession>